<organism evidence="2 3">
    <name type="scientific">Podospora didyma</name>
    <dbReference type="NCBI Taxonomy" id="330526"/>
    <lineage>
        <taxon>Eukaryota</taxon>
        <taxon>Fungi</taxon>
        <taxon>Dikarya</taxon>
        <taxon>Ascomycota</taxon>
        <taxon>Pezizomycotina</taxon>
        <taxon>Sordariomycetes</taxon>
        <taxon>Sordariomycetidae</taxon>
        <taxon>Sordariales</taxon>
        <taxon>Podosporaceae</taxon>
        <taxon>Podospora</taxon>
    </lineage>
</organism>
<gene>
    <name evidence="2" type="ORF">B0H63DRAFT_456114</name>
</gene>
<evidence type="ECO:0008006" key="4">
    <source>
        <dbReference type="Google" id="ProtNLM"/>
    </source>
</evidence>
<dbReference type="InterPro" id="IPR036397">
    <property type="entry name" value="RNaseH_sf"/>
</dbReference>
<protein>
    <recommendedName>
        <fullName evidence="4">Integrase catalytic domain-containing protein</fullName>
    </recommendedName>
</protein>
<reference evidence="2" key="2">
    <citation type="submission" date="2023-06" db="EMBL/GenBank/DDBJ databases">
        <authorList>
            <consortium name="Lawrence Berkeley National Laboratory"/>
            <person name="Haridas S."/>
            <person name="Hensen N."/>
            <person name="Bonometti L."/>
            <person name="Westerberg I."/>
            <person name="Brannstrom I.O."/>
            <person name="Guillou S."/>
            <person name="Cros-Aarteil S."/>
            <person name="Calhoun S."/>
            <person name="Kuo A."/>
            <person name="Mondo S."/>
            <person name="Pangilinan J."/>
            <person name="Riley R."/>
            <person name="LaButti K."/>
            <person name="Andreopoulos B."/>
            <person name="Lipzen A."/>
            <person name="Chen C."/>
            <person name="Yanf M."/>
            <person name="Daum C."/>
            <person name="Ng V."/>
            <person name="Clum A."/>
            <person name="Steindorff A."/>
            <person name="Ohm R."/>
            <person name="Martin F."/>
            <person name="Silar P."/>
            <person name="Natvig D."/>
            <person name="Lalanne C."/>
            <person name="Gautier V."/>
            <person name="Ament-velasquez S.L."/>
            <person name="Kruys A."/>
            <person name="Hutchinson M.I."/>
            <person name="Powell A.J."/>
            <person name="Barry K."/>
            <person name="Miller A.N."/>
            <person name="Grigoriev I.V."/>
            <person name="Debuchy R."/>
            <person name="Gladieux P."/>
            <person name="Thoren M.H."/>
            <person name="Johannesson H."/>
        </authorList>
    </citation>
    <scope>NUCLEOTIDE SEQUENCE</scope>
    <source>
        <strain evidence="2">CBS 232.78</strain>
    </source>
</reference>
<keyword evidence="1" id="KW-0812">Transmembrane</keyword>
<dbReference type="AlphaFoldDB" id="A0AAE0JY08"/>
<comment type="caution">
    <text evidence="2">The sequence shown here is derived from an EMBL/GenBank/DDBJ whole genome shotgun (WGS) entry which is preliminary data.</text>
</comment>
<proteinExistence type="predicted"/>
<dbReference type="GO" id="GO:0003676">
    <property type="term" value="F:nucleic acid binding"/>
    <property type="evidence" value="ECO:0007669"/>
    <property type="project" value="InterPro"/>
</dbReference>
<keyword evidence="3" id="KW-1185">Reference proteome</keyword>
<dbReference type="EMBL" id="JAULSW010000012">
    <property type="protein sequence ID" value="KAK3366409.1"/>
    <property type="molecule type" value="Genomic_DNA"/>
</dbReference>
<dbReference type="Gene3D" id="3.30.420.10">
    <property type="entry name" value="Ribonuclease H-like superfamily/Ribonuclease H"/>
    <property type="match status" value="1"/>
</dbReference>
<name>A0AAE0JY08_9PEZI</name>
<accession>A0AAE0JY08</accession>
<keyword evidence="1" id="KW-0472">Membrane</keyword>
<reference evidence="2" key="1">
    <citation type="journal article" date="2023" name="Mol. Phylogenet. Evol.">
        <title>Genome-scale phylogeny and comparative genomics of the fungal order Sordariales.</title>
        <authorList>
            <person name="Hensen N."/>
            <person name="Bonometti L."/>
            <person name="Westerberg I."/>
            <person name="Brannstrom I.O."/>
            <person name="Guillou S."/>
            <person name="Cros-Aarteil S."/>
            <person name="Calhoun S."/>
            <person name="Haridas S."/>
            <person name="Kuo A."/>
            <person name="Mondo S."/>
            <person name="Pangilinan J."/>
            <person name="Riley R."/>
            <person name="LaButti K."/>
            <person name="Andreopoulos B."/>
            <person name="Lipzen A."/>
            <person name="Chen C."/>
            <person name="Yan M."/>
            <person name="Daum C."/>
            <person name="Ng V."/>
            <person name="Clum A."/>
            <person name="Steindorff A."/>
            <person name="Ohm R.A."/>
            <person name="Martin F."/>
            <person name="Silar P."/>
            <person name="Natvig D.O."/>
            <person name="Lalanne C."/>
            <person name="Gautier V."/>
            <person name="Ament-Velasquez S.L."/>
            <person name="Kruys A."/>
            <person name="Hutchinson M.I."/>
            <person name="Powell A.J."/>
            <person name="Barry K."/>
            <person name="Miller A.N."/>
            <person name="Grigoriev I.V."/>
            <person name="Debuchy R."/>
            <person name="Gladieux P."/>
            <person name="Hiltunen Thoren M."/>
            <person name="Johannesson H."/>
        </authorList>
    </citation>
    <scope>NUCLEOTIDE SEQUENCE</scope>
    <source>
        <strain evidence="2">CBS 232.78</strain>
    </source>
</reference>
<evidence type="ECO:0000313" key="2">
    <source>
        <dbReference type="EMBL" id="KAK3366409.1"/>
    </source>
</evidence>
<dbReference type="Proteomes" id="UP001285441">
    <property type="component" value="Unassembled WGS sequence"/>
</dbReference>
<dbReference type="SUPFAM" id="SSF53098">
    <property type="entry name" value="Ribonuclease H-like"/>
    <property type="match status" value="1"/>
</dbReference>
<evidence type="ECO:0000313" key="3">
    <source>
        <dbReference type="Proteomes" id="UP001285441"/>
    </source>
</evidence>
<dbReference type="InterPro" id="IPR012337">
    <property type="entry name" value="RNaseH-like_sf"/>
</dbReference>
<feature type="transmembrane region" description="Helical" evidence="1">
    <location>
        <begin position="20"/>
        <end position="39"/>
    </location>
</feature>
<evidence type="ECO:0000256" key="1">
    <source>
        <dbReference type="SAM" id="Phobius"/>
    </source>
</evidence>
<keyword evidence="1" id="KW-1133">Transmembrane helix</keyword>
<sequence length="140" mass="15858">MESSQGQDATDIHSLRKDLPVSMVIAGFTGVSWYIGAGVRVRGILSNRLDLRAPNTAQCSACAQAKIKRQVSRELGTRPTEPGERLAIDFHDFHPDHEKFNSLMLITDRYSGWMWDYYLQSRESKGVADTLRDLLKFLEV</sequence>